<dbReference type="InterPro" id="IPR025194">
    <property type="entry name" value="RodZ-like_C"/>
</dbReference>
<organism evidence="2 3">
    <name type="scientific">Candidatus Thiomargarita nelsonii</name>
    <dbReference type="NCBI Taxonomy" id="1003181"/>
    <lineage>
        <taxon>Bacteria</taxon>
        <taxon>Pseudomonadati</taxon>
        <taxon>Pseudomonadota</taxon>
        <taxon>Gammaproteobacteria</taxon>
        <taxon>Thiotrichales</taxon>
        <taxon>Thiotrichaceae</taxon>
        <taxon>Thiomargarita</taxon>
    </lineage>
</organism>
<accession>A0A176RTB0</accession>
<comment type="caution">
    <text evidence="2">The sequence shown here is derived from an EMBL/GenBank/DDBJ whole genome shotgun (WGS) entry which is preliminary data.</text>
</comment>
<evidence type="ECO:0000313" key="2">
    <source>
        <dbReference type="EMBL" id="OAD18975.1"/>
    </source>
</evidence>
<protein>
    <recommendedName>
        <fullName evidence="1">Cytoskeleton protein RodZ-like C-terminal domain-containing protein</fullName>
    </recommendedName>
</protein>
<dbReference type="AlphaFoldDB" id="A0A176RTB0"/>
<dbReference type="Pfam" id="PF13464">
    <property type="entry name" value="RodZ_C"/>
    <property type="match status" value="1"/>
</dbReference>
<dbReference type="EMBL" id="LUTY01003001">
    <property type="protein sequence ID" value="OAD18975.1"/>
    <property type="molecule type" value="Genomic_DNA"/>
</dbReference>
<feature type="domain" description="Cytoskeleton protein RodZ-like C-terminal" evidence="1">
    <location>
        <begin position="6"/>
        <end position="43"/>
    </location>
</feature>
<reference evidence="2 3" key="1">
    <citation type="submission" date="2016-05" db="EMBL/GenBank/DDBJ databases">
        <title>Single-cell genome of chain-forming Candidatus Thiomargarita nelsonii and comparison to other large sulfur-oxidizing bacteria.</title>
        <authorList>
            <person name="Winkel M."/>
            <person name="Salman V."/>
            <person name="Woyke T."/>
            <person name="Schulz-Vogt H."/>
            <person name="Richter M."/>
            <person name="Flood B."/>
            <person name="Bailey J."/>
            <person name="Amann R."/>
            <person name="Mussmann M."/>
        </authorList>
    </citation>
    <scope>NUCLEOTIDE SEQUENCE [LARGE SCALE GENOMIC DNA]</scope>
    <source>
        <strain evidence="2 3">THI036</strain>
    </source>
</reference>
<evidence type="ECO:0000259" key="1">
    <source>
        <dbReference type="Pfam" id="PF13464"/>
    </source>
</evidence>
<name>A0A176RTB0_9GAMM</name>
<keyword evidence="3" id="KW-1185">Reference proteome</keyword>
<sequence>MQLGKKDVWMRITDSTGEKLHGGTVKASETLNLMGKPPFYIQTIRDDFYVKYQGRTNRITEYPKPENQFIIGNR</sequence>
<dbReference type="Proteomes" id="UP000076962">
    <property type="component" value="Unassembled WGS sequence"/>
</dbReference>
<proteinExistence type="predicted"/>
<evidence type="ECO:0000313" key="3">
    <source>
        <dbReference type="Proteomes" id="UP000076962"/>
    </source>
</evidence>
<gene>
    <name evidence="2" type="ORF">THIOM_005408</name>
</gene>